<keyword evidence="2" id="KW-0479">Metal-binding</keyword>
<proteinExistence type="predicted"/>
<dbReference type="EMBL" id="BAAFGK010000004">
    <property type="protein sequence ID" value="GAB0057123.1"/>
    <property type="molecule type" value="Genomic_DNA"/>
</dbReference>
<dbReference type="Pfam" id="PF02913">
    <property type="entry name" value="FAD-oxidase_C"/>
    <property type="match status" value="2"/>
</dbReference>
<keyword evidence="4" id="KW-0408">Iron</keyword>
<evidence type="ECO:0000313" key="8">
    <source>
        <dbReference type="EMBL" id="GAB0057123.1"/>
    </source>
</evidence>
<reference evidence="8 9" key="1">
    <citation type="submission" date="2024-05" db="EMBL/GenBank/DDBJ databases">
        <authorList>
            <consortium name="Candidatus Magnetaquicoccaceae bacterium FCR-1 genome sequencing consortium"/>
            <person name="Shimoshige H."/>
            <person name="Shimamura S."/>
            <person name="Taoka A."/>
            <person name="Kobayashi H."/>
            <person name="Maekawa T."/>
        </authorList>
    </citation>
    <scope>NUCLEOTIDE SEQUENCE [LARGE SCALE GENOMIC DNA]</scope>
    <source>
        <strain evidence="8 9">FCR-1</strain>
    </source>
</reference>
<dbReference type="InterPro" id="IPR017896">
    <property type="entry name" value="4Fe4S_Fe-S-bd"/>
</dbReference>
<dbReference type="SUPFAM" id="SSF55103">
    <property type="entry name" value="FAD-linked oxidases, C-terminal domain"/>
    <property type="match status" value="1"/>
</dbReference>
<comment type="caution">
    <text evidence="8">The sequence shown here is derived from an EMBL/GenBank/DDBJ whole genome shotgun (WGS) entry which is preliminary data.</text>
</comment>
<dbReference type="PROSITE" id="PS51379">
    <property type="entry name" value="4FE4S_FER_2"/>
    <property type="match status" value="1"/>
</dbReference>
<feature type="domain" description="4Fe-4S ferredoxin-type" evidence="6">
    <location>
        <begin position="824"/>
        <end position="855"/>
    </location>
</feature>
<dbReference type="InterPro" id="IPR021817">
    <property type="entry name" value="DUF3400"/>
</dbReference>
<dbReference type="Pfam" id="PF11880">
    <property type="entry name" value="DUF3400"/>
    <property type="match status" value="1"/>
</dbReference>
<dbReference type="InterPro" id="IPR051914">
    <property type="entry name" value="FAD-linked_OxidoTrans_Type4"/>
</dbReference>
<dbReference type="Proteomes" id="UP001628193">
    <property type="component" value="Unassembled WGS sequence"/>
</dbReference>
<reference evidence="8 9" key="2">
    <citation type="submission" date="2024-09" db="EMBL/GenBank/DDBJ databases">
        <title>Draft genome sequence of Candidatus Magnetaquicoccaceae bacterium FCR-1.</title>
        <authorList>
            <person name="Shimoshige H."/>
            <person name="Shimamura S."/>
            <person name="Taoka A."/>
            <person name="Kobayashi H."/>
            <person name="Maekawa T."/>
        </authorList>
    </citation>
    <scope>NUCLEOTIDE SEQUENCE [LARGE SCALE GENOMIC DNA]</scope>
    <source>
        <strain evidence="8 9">FCR-1</strain>
    </source>
</reference>
<dbReference type="InterPro" id="IPR006094">
    <property type="entry name" value="Oxid_FAD_bind_N"/>
</dbReference>
<accession>A0ABQ0C8A6</accession>
<feature type="domain" description="FAD-binding PCMH-type" evidence="7">
    <location>
        <begin position="161"/>
        <end position="418"/>
    </location>
</feature>
<dbReference type="Gene3D" id="1.10.1060.10">
    <property type="entry name" value="Alpha-helical ferredoxin"/>
    <property type="match status" value="1"/>
</dbReference>
<dbReference type="Gene3D" id="3.30.465.10">
    <property type="match status" value="1"/>
</dbReference>
<evidence type="ECO:0000256" key="1">
    <source>
        <dbReference type="ARBA" id="ARBA00022630"/>
    </source>
</evidence>
<sequence length="1295" mass="143826">MTQSAKNREIPFNYTSFSDREVVLRFLGQRAWEYLESLRGKRETGRSARVLFEILGDLWVISRNPYLQEDLLEHPRRLDALLENIGQRIQLIVDRAKGNAEVFELIENLREAVKAFGAWFPQREALRKRARHAFSRVTRAENIDFTPMGRVAHITDATDWRVECPACVLKPDREEEVAALVAVCGELGLPVIPRGGGTGYTGSGVPLHPDTVIINTEKIDFIAPIERIVPPGLTCMKGGEPPHSPTENLPGGSSTAMNSVPTIRVGAGAITARVEEAAARSGWIFAVDPTSKNASTIGGNIAMNAGGKKAVLWGTTLDNLLSWRMATPDGGWMEVERLDHNLGKIHALPEAHFRVTRFGGDGQIPVGEPVTLTIPSEQFRKPGLGKDVTNKALMGLPGIQKEGCDGLITSAVFVLYPKPKFTRTVCLEFFGADLAQAVPAIVETKRYLEETPGVACAGLEHLDERYLRAVGYNVKASRGEHPKMAILADIIGDDENRVREAALHVTGLARARDGEGFIAVSEEERARYWADRSRTAAIAAHTNAFKINEDVVIPLERLAEYNTGIERINIEQSLKNKIQTLVVMERFLDGEGLARSLPAGYPNSDESLTSVAAKREAGLALLARVRQRWQRILAALDAWATDYPDLLDSPAQARANIRLIDLLLRREMRISLRQEVLRPLHNAFAGELWDAARREIDALHGAERSRRLFVALHMHAGDGNVHTNIPVNSNDYEMLQEAERIVDRIMELAVSLDGRVSGEHGIGLTKFRYLDPEIIDAFVDYKMTVDPEGRFNPGKLMPGSGLERAYTPSLRLVQQEALILRETAMGDLNDDVRNCLRCGKCKKVCSTHVPRANLFYSPRDKILATGLIIEAFLYEEQARRKVSLSHFNALTDLADHCAVCRRCATPCPVNIDFAAVTMRMREMLKSRARRSGRIGHRLALGFLTATDPRLIRMARQFFILGGYAGQRLAHRLWKQLTRPHRHGDEPPKAAAGRAPNLVEQFVPLLERPLPAGLPSRSARGYLDIEDPSVIPVLRDADRSEPKFESVFYFPGCGCERLFSDVALASIAMMVHIGAQVVLPPGAICCGFPQSASGLETLGRQITMRNRVLFHRVAHALSHLEIKTVIVSCGTCMDQLEKYHFETIFPGSRLLDVHEFLMEKGVGLHSRSREPILFHDPCHSPMKVHPPLMVASRLLGRPAVLADRCCGEAGTFSVSRPDIAAQVRFRKDEEVNRNREPGETARILTSCPSCFQGLSRLENTSADYLVVELTRSLLGSGWRTAFLERMRRGGLEKVLL</sequence>
<organism evidence="8 9">
    <name type="scientific">Candidatus Magnetaquiglobus chichijimensis</name>
    <dbReference type="NCBI Taxonomy" id="3141448"/>
    <lineage>
        <taxon>Bacteria</taxon>
        <taxon>Pseudomonadati</taxon>
        <taxon>Pseudomonadota</taxon>
        <taxon>Magnetococcia</taxon>
        <taxon>Magnetococcales</taxon>
        <taxon>Candidatus Magnetaquicoccaceae</taxon>
        <taxon>Candidatus Magnetaquiglobus</taxon>
    </lineage>
</organism>
<dbReference type="PANTHER" id="PTHR42934">
    <property type="entry name" value="GLYCOLATE OXIDASE SUBUNIT GLCD"/>
    <property type="match status" value="1"/>
</dbReference>
<keyword evidence="3" id="KW-0274">FAD</keyword>
<dbReference type="Pfam" id="PF13183">
    <property type="entry name" value="Fer4_8"/>
    <property type="match status" value="1"/>
</dbReference>
<dbReference type="InterPro" id="IPR022153">
    <property type="entry name" value="DUF3683"/>
</dbReference>
<gene>
    <name evidence="8" type="ORF">SIID45300_01444</name>
</gene>
<dbReference type="Gene3D" id="3.30.70.2740">
    <property type="match status" value="1"/>
</dbReference>
<keyword evidence="1" id="KW-0285">Flavoprotein</keyword>
<dbReference type="SUPFAM" id="SSF46548">
    <property type="entry name" value="alpha-helical ferredoxin"/>
    <property type="match status" value="1"/>
</dbReference>
<dbReference type="InterPro" id="IPR036318">
    <property type="entry name" value="FAD-bd_PCMH-like_sf"/>
</dbReference>
<dbReference type="InterPro" id="IPR016166">
    <property type="entry name" value="FAD-bd_PCMH"/>
</dbReference>
<evidence type="ECO:0000259" key="7">
    <source>
        <dbReference type="PROSITE" id="PS51387"/>
    </source>
</evidence>
<keyword evidence="5" id="KW-0411">Iron-sulfur</keyword>
<dbReference type="InterPro" id="IPR017900">
    <property type="entry name" value="4Fe4S_Fe_S_CS"/>
</dbReference>
<dbReference type="InterPro" id="IPR009051">
    <property type="entry name" value="Helical_ferredxn"/>
</dbReference>
<evidence type="ECO:0000313" key="9">
    <source>
        <dbReference type="Proteomes" id="UP001628193"/>
    </source>
</evidence>
<keyword evidence="9" id="KW-1185">Reference proteome</keyword>
<dbReference type="PROSITE" id="PS51387">
    <property type="entry name" value="FAD_PCMH"/>
    <property type="match status" value="1"/>
</dbReference>
<name>A0ABQ0C8A6_9PROT</name>
<dbReference type="SUPFAM" id="SSF56176">
    <property type="entry name" value="FAD-binding/transporter-associated domain-like"/>
    <property type="match status" value="1"/>
</dbReference>
<dbReference type="Pfam" id="PF02754">
    <property type="entry name" value="CCG"/>
    <property type="match status" value="2"/>
</dbReference>
<evidence type="ECO:0000259" key="6">
    <source>
        <dbReference type="PROSITE" id="PS51379"/>
    </source>
</evidence>
<dbReference type="PANTHER" id="PTHR42934:SF2">
    <property type="entry name" value="GLYCOLATE OXIDASE SUBUNIT GLCD"/>
    <property type="match status" value="1"/>
</dbReference>
<dbReference type="InterPro" id="IPR004113">
    <property type="entry name" value="FAD-bd_oxidored_4_C"/>
</dbReference>
<dbReference type="Pfam" id="PF01565">
    <property type="entry name" value="FAD_binding_4"/>
    <property type="match status" value="2"/>
</dbReference>
<dbReference type="InterPro" id="IPR004017">
    <property type="entry name" value="Cys_rich_dom"/>
</dbReference>
<protein>
    <recommendedName>
        <fullName evidence="10">FAD-linked oxidase</fullName>
    </recommendedName>
</protein>
<evidence type="ECO:0000256" key="5">
    <source>
        <dbReference type="ARBA" id="ARBA00023014"/>
    </source>
</evidence>
<dbReference type="Pfam" id="PF12447">
    <property type="entry name" value="DUF3683"/>
    <property type="match status" value="1"/>
</dbReference>
<evidence type="ECO:0000256" key="3">
    <source>
        <dbReference type="ARBA" id="ARBA00022827"/>
    </source>
</evidence>
<dbReference type="RefSeq" id="WP_420904828.1">
    <property type="nucleotide sequence ID" value="NZ_BAAFGK010000004.1"/>
</dbReference>
<evidence type="ECO:0000256" key="2">
    <source>
        <dbReference type="ARBA" id="ARBA00022723"/>
    </source>
</evidence>
<dbReference type="InterPro" id="IPR016169">
    <property type="entry name" value="FAD-bd_PCMH_sub2"/>
</dbReference>
<evidence type="ECO:0008006" key="10">
    <source>
        <dbReference type="Google" id="ProtNLM"/>
    </source>
</evidence>
<dbReference type="PROSITE" id="PS00198">
    <property type="entry name" value="4FE4S_FER_1"/>
    <property type="match status" value="1"/>
</dbReference>
<dbReference type="InterPro" id="IPR016164">
    <property type="entry name" value="FAD-linked_Oxase-like_C"/>
</dbReference>
<evidence type="ECO:0000256" key="4">
    <source>
        <dbReference type="ARBA" id="ARBA00023004"/>
    </source>
</evidence>